<comment type="subcellular location">
    <subcellularLocation>
        <location evidence="2">Cell membrane</location>
        <topology evidence="2">Single-pass membrane protein</topology>
    </subcellularLocation>
</comment>
<comment type="function">
    <text evidence="1 10">Controls the rotational direction of flagella during chemotaxis.</text>
</comment>
<dbReference type="GO" id="GO:0005886">
    <property type="term" value="C:plasma membrane"/>
    <property type="evidence" value="ECO:0007669"/>
    <property type="project" value="UniProtKB-SubCell"/>
</dbReference>
<keyword evidence="12" id="KW-1185">Reference proteome</keyword>
<evidence type="ECO:0000256" key="1">
    <source>
        <dbReference type="ARBA" id="ARBA00002254"/>
    </source>
</evidence>
<feature type="transmembrane region" description="Helical" evidence="10">
    <location>
        <begin position="21"/>
        <end position="44"/>
    </location>
</feature>
<keyword evidence="9 10" id="KW-0472">Membrane</keyword>
<organism evidence="11 12">
    <name type="scientific">Thermodesulfitimonas autotrophica</name>
    <dbReference type="NCBI Taxonomy" id="1894989"/>
    <lineage>
        <taxon>Bacteria</taxon>
        <taxon>Bacillati</taxon>
        <taxon>Bacillota</taxon>
        <taxon>Clostridia</taxon>
        <taxon>Thermoanaerobacterales</taxon>
        <taxon>Thermoanaerobacteraceae</taxon>
        <taxon>Thermodesulfitimonas</taxon>
    </lineage>
</organism>
<evidence type="ECO:0000256" key="9">
    <source>
        <dbReference type="ARBA" id="ARBA00023136"/>
    </source>
</evidence>
<keyword evidence="7 10" id="KW-0283">Flagellar rotation</keyword>
<evidence type="ECO:0000256" key="8">
    <source>
        <dbReference type="ARBA" id="ARBA00022989"/>
    </source>
</evidence>
<keyword evidence="5 10" id="KW-0145">Chemotaxis</keyword>
<keyword evidence="8 10" id="KW-1133">Transmembrane helix</keyword>
<keyword evidence="11" id="KW-0282">Flagellum</keyword>
<dbReference type="EMBL" id="RKRE01000003">
    <property type="protein sequence ID" value="RPF42925.1"/>
    <property type="molecule type" value="Genomic_DNA"/>
</dbReference>
<dbReference type="PANTHER" id="PTHR35091:SF2">
    <property type="entry name" value="FLAGELLAR PROTEIN FLIL"/>
    <property type="match status" value="1"/>
</dbReference>
<sequence length="166" mass="18514">MAKKKAAPEGEGTHRKGGKKKLIIIIVVAVLILAAGAAAAKMFLFKKIPASPEQARAAKETKETKLETLQLDSIVVNLADQDASHYLRITLVLAFPGGEEVKKKLEEKKFAFRDRIIQLLRKKHYAEVIAPDYTEKLKKEILNALEQSEGGQLEISDLYITEYLVQ</sequence>
<keyword evidence="4 10" id="KW-1003">Cell membrane</keyword>
<dbReference type="RefSeq" id="WP_123931648.1">
    <property type="nucleotide sequence ID" value="NZ_RKRE01000003.1"/>
</dbReference>
<evidence type="ECO:0000256" key="2">
    <source>
        <dbReference type="ARBA" id="ARBA00004162"/>
    </source>
</evidence>
<evidence type="ECO:0000313" key="12">
    <source>
        <dbReference type="Proteomes" id="UP000282654"/>
    </source>
</evidence>
<evidence type="ECO:0000256" key="5">
    <source>
        <dbReference type="ARBA" id="ARBA00022500"/>
    </source>
</evidence>
<name>A0A3N5BB48_9THEO</name>
<keyword evidence="6 10" id="KW-0812">Transmembrane</keyword>
<gene>
    <name evidence="11" type="ORF">EDD75_2040</name>
</gene>
<dbReference type="Proteomes" id="UP000282654">
    <property type="component" value="Unassembled WGS sequence"/>
</dbReference>
<dbReference type="GO" id="GO:0071978">
    <property type="term" value="P:bacterial-type flagellum-dependent swarming motility"/>
    <property type="evidence" value="ECO:0007669"/>
    <property type="project" value="TreeGrafter"/>
</dbReference>
<evidence type="ECO:0000313" key="11">
    <source>
        <dbReference type="EMBL" id="RPF42925.1"/>
    </source>
</evidence>
<dbReference type="GO" id="GO:0009425">
    <property type="term" value="C:bacterial-type flagellum basal body"/>
    <property type="evidence" value="ECO:0007669"/>
    <property type="project" value="InterPro"/>
</dbReference>
<protein>
    <recommendedName>
        <fullName evidence="10">Flagellar protein FliL</fullName>
    </recommendedName>
</protein>
<dbReference type="PANTHER" id="PTHR35091">
    <property type="entry name" value="FLAGELLAR PROTEIN FLIL"/>
    <property type="match status" value="1"/>
</dbReference>
<reference evidence="11 12" key="1">
    <citation type="submission" date="2018-11" db="EMBL/GenBank/DDBJ databases">
        <title>Genomic Encyclopedia of Type Strains, Phase IV (KMG-IV): sequencing the most valuable type-strain genomes for metagenomic binning, comparative biology and taxonomic classification.</title>
        <authorList>
            <person name="Goeker M."/>
        </authorList>
    </citation>
    <scope>NUCLEOTIDE SEQUENCE [LARGE SCALE GENOMIC DNA]</scope>
    <source>
        <strain evidence="11 12">DSM 102936</strain>
    </source>
</reference>
<dbReference type="InterPro" id="IPR005503">
    <property type="entry name" value="FliL"/>
</dbReference>
<evidence type="ECO:0000256" key="4">
    <source>
        <dbReference type="ARBA" id="ARBA00022475"/>
    </source>
</evidence>
<comment type="caution">
    <text evidence="11">The sequence shown here is derived from an EMBL/GenBank/DDBJ whole genome shotgun (WGS) entry which is preliminary data.</text>
</comment>
<keyword evidence="11" id="KW-0969">Cilium</keyword>
<dbReference type="Pfam" id="PF03748">
    <property type="entry name" value="FliL"/>
    <property type="match status" value="1"/>
</dbReference>
<keyword evidence="11" id="KW-0966">Cell projection</keyword>
<evidence type="ECO:0000256" key="10">
    <source>
        <dbReference type="RuleBase" id="RU364125"/>
    </source>
</evidence>
<proteinExistence type="inferred from homology"/>
<dbReference type="AlphaFoldDB" id="A0A3N5BB48"/>
<evidence type="ECO:0000256" key="6">
    <source>
        <dbReference type="ARBA" id="ARBA00022692"/>
    </source>
</evidence>
<evidence type="ECO:0000256" key="3">
    <source>
        <dbReference type="ARBA" id="ARBA00008281"/>
    </source>
</evidence>
<dbReference type="OrthoDB" id="1808628at2"/>
<dbReference type="GO" id="GO:0006935">
    <property type="term" value="P:chemotaxis"/>
    <property type="evidence" value="ECO:0007669"/>
    <property type="project" value="UniProtKB-KW"/>
</dbReference>
<comment type="similarity">
    <text evidence="3 10">Belongs to the FliL family.</text>
</comment>
<evidence type="ECO:0000256" key="7">
    <source>
        <dbReference type="ARBA" id="ARBA00022779"/>
    </source>
</evidence>
<accession>A0A3N5BB48</accession>